<keyword evidence="6 10" id="KW-0819">tRNA processing</keyword>
<dbReference type="GO" id="GO:0030488">
    <property type="term" value="P:tRNA methylation"/>
    <property type="evidence" value="ECO:0007669"/>
    <property type="project" value="TreeGrafter"/>
</dbReference>
<organism evidence="12 13">
    <name type="scientific">Sphingomonas piscis</name>
    <dbReference type="NCBI Taxonomy" id="2714943"/>
    <lineage>
        <taxon>Bacteria</taxon>
        <taxon>Pseudomonadati</taxon>
        <taxon>Pseudomonadota</taxon>
        <taxon>Alphaproteobacteria</taxon>
        <taxon>Sphingomonadales</taxon>
        <taxon>Sphingomonadaceae</taxon>
        <taxon>Sphingomonas</taxon>
    </lineage>
</organism>
<dbReference type="Pfam" id="PF01134">
    <property type="entry name" value="GIDA"/>
    <property type="match status" value="1"/>
</dbReference>
<comment type="cofactor">
    <cofactor evidence="1 10">
        <name>FAD</name>
        <dbReference type="ChEBI" id="CHEBI:57692"/>
    </cofactor>
</comment>
<evidence type="ECO:0000256" key="10">
    <source>
        <dbReference type="HAMAP-Rule" id="MF_01037"/>
    </source>
</evidence>
<dbReference type="GO" id="GO:0005829">
    <property type="term" value="C:cytosol"/>
    <property type="evidence" value="ECO:0007669"/>
    <property type="project" value="TreeGrafter"/>
</dbReference>
<feature type="binding site" evidence="10">
    <location>
        <begin position="11"/>
        <end position="16"/>
    </location>
    <ligand>
        <name>FAD</name>
        <dbReference type="ChEBI" id="CHEBI:57692"/>
    </ligand>
</feature>
<dbReference type="RefSeq" id="WP_166410019.1">
    <property type="nucleotide sequence ID" value="NZ_CP049869.1"/>
</dbReference>
<dbReference type="EMBL" id="CP049869">
    <property type="protein sequence ID" value="QIK77623.1"/>
    <property type="molecule type" value="Genomic_DNA"/>
</dbReference>
<keyword evidence="8 10" id="KW-0521">NADP</keyword>
<evidence type="ECO:0000313" key="12">
    <source>
        <dbReference type="EMBL" id="QIK77623.1"/>
    </source>
</evidence>
<evidence type="ECO:0000256" key="8">
    <source>
        <dbReference type="ARBA" id="ARBA00022857"/>
    </source>
</evidence>
<evidence type="ECO:0000259" key="11">
    <source>
        <dbReference type="Pfam" id="PF01134"/>
    </source>
</evidence>
<dbReference type="PANTHER" id="PTHR11806">
    <property type="entry name" value="GLUCOSE INHIBITED DIVISION PROTEIN A"/>
    <property type="match status" value="1"/>
</dbReference>
<evidence type="ECO:0000256" key="5">
    <source>
        <dbReference type="ARBA" id="ARBA00022679"/>
    </source>
</evidence>
<feature type="domain" description="MnmG N-terminal" evidence="11">
    <location>
        <begin position="6"/>
        <end position="370"/>
    </location>
</feature>
<dbReference type="InterPro" id="IPR002218">
    <property type="entry name" value="MnmG-rel"/>
</dbReference>
<dbReference type="InterPro" id="IPR040131">
    <property type="entry name" value="MnmG_N"/>
</dbReference>
<keyword evidence="7 10" id="KW-0274">FAD</keyword>
<gene>
    <name evidence="10" type="primary">trmFO</name>
    <name evidence="12" type="ORF">G7077_00500</name>
</gene>
<dbReference type="GO" id="GO:0002098">
    <property type="term" value="P:tRNA wobble uridine modification"/>
    <property type="evidence" value="ECO:0007669"/>
    <property type="project" value="TreeGrafter"/>
</dbReference>
<comment type="catalytic activity">
    <reaction evidence="10">
        <text>uridine(54) in tRNA + (6R)-5,10-methylene-5,6,7,8-tetrahydrofolate + NADH + H(+) = 5-methyluridine(54) in tRNA + (6S)-5,6,7,8-tetrahydrofolate + NAD(+)</text>
        <dbReference type="Rhea" id="RHEA:16873"/>
        <dbReference type="Rhea" id="RHEA-COMP:10167"/>
        <dbReference type="Rhea" id="RHEA-COMP:10193"/>
        <dbReference type="ChEBI" id="CHEBI:15378"/>
        <dbReference type="ChEBI" id="CHEBI:15636"/>
        <dbReference type="ChEBI" id="CHEBI:57453"/>
        <dbReference type="ChEBI" id="CHEBI:57540"/>
        <dbReference type="ChEBI" id="CHEBI:57945"/>
        <dbReference type="ChEBI" id="CHEBI:65315"/>
        <dbReference type="ChEBI" id="CHEBI:74447"/>
        <dbReference type="EC" id="2.1.1.74"/>
    </reaction>
</comment>
<dbReference type="AlphaFoldDB" id="A0A6G7YLK3"/>
<evidence type="ECO:0000313" key="13">
    <source>
        <dbReference type="Proteomes" id="UP000503222"/>
    </source>
</evidence>
<dbReference type="Gene3D" id="3.50.50.60">
    <property type="entry name" value="FAD/NAD(P)-binding domain"/>
    <property type="match status" value="2"/>
</dbReference>
<dbReference type="GO" id="GO:0050660">
    <property type="term" value="F:flavin adenine dinucleotide binding"/>
    <property type="evidence" value="ECO:0007669"/>
    <property type="project" value="UniProtKB-UniRule"/>
</dbReference>
<keyword evidence="4 10" id="KW-0285">Flavoprotein</keyword>
<evidence type="ECO:0000256" key="6">
    <source>
        <dbReference type="ARBA" id="ARBA00022694"/>
    </source>
</evidence>
<dbReference type="InterPro" id="IPR036188">
    <property type="entry name" value="FAD/NAD-bd_sf"/>
</dbReference>
<evidence type="ECO:0000256" key="4">
    <source>
        <dbReference type="ARBA" id="ARBA00022630"/>
    </source>
</evidence>
<comment type="function">
    <text evidence="10">Catalyzes the folate-dependent formation of 5-methyl-uridine at position 54 (M-5-U54) in all tRNAs.</text>
</comment>
<dbReference type="GO" id="GO:0047151">
    <property type="term" value="F:tRNA (uracil(54)-C5)-methyltransferase activity, 5,10-methylenetetrahydrofolate-dependent"/>
    <property type="evidence" value="ECO:0007669"/>
    <property type="project" value="UniProtKB-UniRule"/>
</dbReference>
<dbReference type="SUPFAM" id="SSF51905">
    <property type="entry name" value="FAD/NAD(P)-binding domain"/>
    <property type="match status" value="1"/>
</dbReference>
<dbReference type="PANTHER" id="PTHR11806:SF2">
    <property type="entry name" value="METHYLENETETRAHYDROFOLATE--TRNA-(URACIL-5-)-METHYLTRANSFERASE TRMFO"/>
    <property type="match status" value="1"/>
</dbReference>
<keyword evidence="3 10" id="KW-0489">Methyltransferase</keyword>
<name>A0A6G7YLK3_9SPHN</name>
<protein>
    <recommendedName>
        <fullName evidence="10">Methylenetetrahydrofolate--tRNA-(uracil-5-)-methyltransferase TrmFO</fullName>
        <ecNumber evidence="10">2.1.1.74</ecNumber>
    </recommendedName>
    <alternativeName>
        <fullName evidence="10">Folate-dependent tRNA (uracil-5-)-methyltransferase</fullName>
    </alternativeName>
    <alternativeName>
        <fullName evidence="10">Folate-dependent tRNA(M-5-U54)-methyltransferase</fullName>
    </alternativeName>
</protein>
<keyword evidence="5 10" id="KW-0808">Transferase</keyword>
<dbReference type="KEGG" id="spii:G7077_00500"/>
<reference evidence="12 13" key="1">
    <citation type="submission" date="2020-03" db="EMBL/GenBank/DDBJ databases">
        <title>Sphingomonas sp. nov., isolated from fish.</title>
        <authorList>
            <person name="Hyun D.-W."/>
            <person name="Bae J.-W."/>
        </authorList>
    </citation>
    <scope>NUCLEOTIDE SEQUENCE [LARGE SCALE GENOMIC DNA]</scope>
    <source>
        <strain evidence="12 13">HDW15B</strain>
    </source>
</reference>
<keyword evidence="2 10" id="KW-0963">Cytoplasm</keyword>
<dbReference type="InterPro" id="IPR004417">
    <property type="entry name" value="TrmFO"/>
</dbReference>
<evidence type="ECO:0000256" key="3">
    <source>
        <dbReference type="ARBA" id="ARBA00022603"/>
    </source>
</evidence>
<comment type="similarity">
    <text evidence="10">Belongs to the MnmG family. TrmFO subfamily.</text>
</comment>
<dbReference type="Proteomes" id="UP000503222">
    <property type="component" value="Chromosome"/>
</dbReference>
<dbReference type="HAMAP" id="MF_01037">
    <property type="entry name" value="TrmFO"/>
    <property type="match status" value="1"/>
</dbReference>
<dbReference type="EC" id="2.1.1.74" evidence="10"/>
<keyword evidence="9 10" id="KW-0520">NAD</keyword>
<dbReference type="NCBIfam" id="NF003739">
    <property type="entry name" value="PRK05335.1"/>
    <property type="match status" value="1"/>
</dbReference>
<evidence type="ECO:0000256" key="7">
    <source>
        <dbReference type="ARBA" id="ARBA00022827"/>
    </source>
</evidence>
<comment type="catalytic activity">
    <reaction evidence="10">
        <text>uridine(54) in tRNA + (6R)-5,10-methylene-5,6,7,8-tetrahydrofolate + NADPH + H(+) = 5-methyluridine(54) in tRNA + (6S)-5,6,7,8-tetrahydrofolate + NADP(+)</text>
        <dbReference type="Rhea" id="RHEA:62372"/>
        <dbReference type="Rhea" id="RHEA-COMP:10167"/>
        <dbReference type="Rhea" id="RHEA-COMP:10193"/>
        <dbReference type="ChEBI" id="CHEBI:15378"/>
        <dbReference type="ChEBI" id="CHEBI:15636"/>
        <dbReference type="ChEBI" id="CHEBI:57453"/>
        <dbReference type="ChEBI" id="CHEBI:57783"/>
        <dbReference type="ChEBI" id="CHEBI:58349"/>
        <dbReference type="ChEBI" id="CHEBI:65315"/>
        <dbReference type="ChEBI" id="CHEBI:74447"/>
        <dbReference type="EC" id="2.1.1.74"/>
    </reaction>
</comment>
<dbReference type="NCBIfam" id="TIGR00137">
    <property type="entry name" value="gid_trmFO"/>
    <property type="match status" value="1"/>
</dbReference>
<accession>A0A6G7YLK3</accession>
<evidence type="ECO:0000256" key="1">
    <source>
        <dbReference type="ARBA" id="ARBA00001974"/>
    </source>
</evidence>
<evidence type="ECO:0000256" key="9">
    <source>
        <dbReference type="ARBA" id="ARBA00023027"/>
    </source>
</evidence>
<proteinExistence type="inferred from homology"/>
<comment type="subcellular location">
    <subcellularLocation>
        <location evidence="10">Cytoplasm</location>
    </subcellularLocation>
</comment>
<evidence type="ECO:0000256" key="2">
    <source>
        <dbReference type="ARBA" id="ARBA00022490"/>
    </source>
</evidence>
<keyword evidence="13" id="KW-1185">Reference proteome</keyword>
<sequence length="446" mass="48619">MTQTFDIHIIGGGLAGSEAAWQLAEAGLQVRLSEMRGGGDMTPAHESDRLAEMVCSNSFRSDDADNNAVGLLHREMRDLGSLIMRCADLHRVPAGSALAVDREAFAAEVTAAVTSHPRVDVVRERVDALPDHPTIIATGPLTGSTLASAIAAETGSDALAFFDAIAPIVHRDSIDMSICWMAARWDKGGKDYINCPMTKEQYHAFVSALVDGEKTEFKDWEKDTPYFEGCMPIEVMAERGPETLRFGPMKGVGLDDPRTGRWPYACVQLRQDNALGTLWNMVGFQTKLKHGEQVRIFRTIPGLENAEFARLGGIHRNSFINSPKLLDRELRLKSQPNIRFAGQITGCEGYVESAAVGLICARFAAARLRGDALASPPPETALGALLGHITGGADAETFQPMNVNFGLMPPLEGPKTKKADRKKLYTQRARDRFRSWSEAQLEPAAA</sequence>